<dbReference type="RefSeq" id="WP_246243735.1">
    <property type="nucleotide sequence ID" value="NZ_BAAAMC010000012.1"/>
</dbReference>
<dbReference type="InterPro" id="IPR017136">
    <property type="entry name" value="UCP037205"/>
</dbReference>
<dbReference type="EMBL" id="BLKT01000003">
    <property type="protein sequence ID" value="GFG57558.1"/>
    <property type="molecule type" value="Genomic_DNA"/>
</dbReference>
<comment type="caution">
    <text evidence="1">The sequence shown here is derived from an EMBL/GenBank/DDBJ whole genome shotgun (WGS) entry which is preliminary data.</text>
</comment>
<protein>
    <recommendedName>
        <fullName evidence="3">DUF2256 domain-containing protein</fullName>
    </recommendedName>
</protein>
<evidence type="ECO:0000313" key="1">
    <source>
        <dbReference type="EMBL" id="GFG57558.1"/>
    </source>
</evidence>
<evidence type="ECO:0008006" key="3">
    <source>
        <dbReference type="Google" id="ProtNLM"/>
    </source>
</evidence>
<accession>A0A7I9WJL6</accession>
<proteinExistence type="predicted"/>
<dbReference type="Proteomes" id="UP000465241">
    <property type="component" value="Unassembled WGS sequence"/>
</dbReference>
<dbReference type="Pfam" id="PF10013">
    <property type="entry name" value="DUF2256"/>
    <property type="match status" value="1"/>
</dbReference>
<name>A0A7I9WJL6_9MYCO</name>
<keyword evidence="2" id="KW-1185">Reference proteome</keyword>
<reference evidence="1 2" key="1">
    <citation type="journal article" date="2019" name="Emerg. Microbes Infect.">
        <title>Comprehensive subspecies identification of 175 nontuberculous mycobacteria species based on 7547 genomic profiles.</title>
        <authorList>
            <person name="Matsumoto Y."/>
            <person name="Kinjo T."/>
            <person name="Motooka D."/>
            <person name="Nabeya D."/>
            <person name="Jung N."/>
            <person name="Uechi K."/>
            <person name="Horii T."/>
            <person name="Iida T."/>
            <person name="Fujita J."/>
            <person name="Nakamura S."/>
        </authorList>
    </citation>
    <scope>NUCLEOTIDE SEQUENCE [LARGE SCALE GENOMIC DNA]</scope>
    <source>
        <strain evidence="1 2">JCM 13392</strain>
    </source>
</reference>
<gene>
    <name evidence="1" type="ORF">MMUR_16940</name>
</gene>
<evidence type="ECO:0000313" key="2">
    <source>
        <dbReference type="Proteomes" id="UP000465241"/>
    </source>
</evidence>
<sequence>MGTRPSGTAEEKQLGKDTETKICAACGRPFHNRKKWRSRGQWDQILYCSRRCRGAAR</sequence>
<organism evidence="1 2">
    <name type="scientific">Mycolicibacterium murale</name>
    <dbReference type="NCBI Taxonomy" id="182220"/>
    <lineage>
        <taxon>Bacteria</taxon>
        <taxon>Bacillati</taxon>
        <taxon>Actinomycetota</taxon>
        <taxon>Actinomycetes</taxon>
        <taxon>Mycobacteriales</taxon>
        <taxon>Mycobacteriaceae</taxon>
        <taxon>Mycolicibacterium</taxon>
    </lineage>
</organism>
<dbReference type="AlphaFoldDB" id="A0A7I9WJL6"/>